<feature type="transmembrane region" description="Helical" evidence="1">
    <location>
        <begin position="49"/>
        <end position="71"/>
    </location>
</feature>
<evidence type="ECO:0000256" key="1">
    <source>
        <dbReference type="SAM" id="Phobius"/>
    </source>
</evidence>
<dbReference type="AlphaFoldDB" id="A0A554JDT4"/>
<reference evidence="2 3" key="1">
    <citation type="submission" date="2017-08" db="EMBL/GenBank/DDBJ databases">
        <title>Mechanisms for carbon and nitrogen cycling indicate functional differentiation within the Candidate Phyla Radiation.</title>
        <authorList>
            <person name="Danczak R.E."/>
            <person name="Johnston M.D."/>
            <person name="Kenah C."/>
            <person name="Slattery M."/>
            <person name="Wrighton K.C."/>
            <person name="Wilkins M.J."/>
        </authorList>
    </citation>
    <scope>NUCLEOTIDE SEQUENCE [LARGE SCALE GENOMIC DNA]</scope>
    <source>
        <strain evidence="2">Gr01-1014_85</strain>
    </source>
</reference>
<organism evidence="2 3">
    <name type="scientific">Candidatus Berkelbacteria bacterium Gr01-1014_85</name>
    <dbReference type="NCBI Taxonomy" id="2017150"/>
    <lineage>
        <taxon>Bacteria</taxon>
        <taxon>Candidatus Berkelbacteria</taxon>
    </lineage>
</organism>
<feature type="transmembrane region" description="Helical" evidence="1">
    <location>
        <begin position="78"/>
        <end position="98"/>
    </location>
</feature>
<sequence>MGRRFESGYRLHGFTMQLRNSFLWLNLYHILLAVALAGLWWQWWHSDQIFSASLLVLASVILPLNSLLAYLTLSRLPYAVKLLTLNSLAVIVIIAYAFGTISS</sequence>
<keyword evidence="1" id="KW-0472">Membrane</keyword>
<keyword evidence="1" id="KW-0812">Transmembrane</keyword>
<keyword evidence="1" id="KW-1133">Transmembrane helix</keyword>
<gene>
    <name evidence="2" type="ORF">CEO22_90</name>
</gene>
<proteinExistence type="predicted"/>
<protein>
    <submittedName>
        <fullName evidence="2">Uncharacterized protein</fullName>
    </submittedName>
</protein>
<evidence type="ECO:0000313" key="2">
    <source>
        <dbReference type="EMBL" id="TSC66448.1"/>
    </source>
</evidence>
<dbReference type="EMBL" id="VMFD01000006">
    <property type="protein sequence ID" value="TSC66448.1"/>
    <property type="molecule type" value="Genomic_DNA"/>
</dbReference>
<evidence type="ECO:0000313" key="3">
    <source>
        <dbReference type="Proteomes" id="UP000316253"/>
    </source>
</evidence>
<accession>A0A554JDT4</accession>
<name>A0A554JDT4_9BACT</name>
<feature type="transmembrane region" description="Helical" evidence="1">
    <location>
        <begin position="21"/>
        <end position="43"/>
    </location>
</feature>
<comment type="caution">
    <text evidence="2">The sequence shown here is derived from an EMBL/GenBank/DDBJ whole genome shotgun (WGS) entry which is preliminary data.</text>
</comment>
<dbReference type="Proteomes" id="UP000316253">
    <property type="component" value="Unassembled WGS sequence"/>
</dbReference>